<organism evidence="1 2">
    <name type="scientific">Bacteroides fragilis str. 3998T(B)3</name>
    <dbReference type="NCBI Taxonomy" id="1339316"/>
    <lineage>
        <taxon>Bacteria</taxon>
        <taxon>Pseudomonadati</taxon>
        <taxon>Bacteroidota</taxon>
        <taxon>Bacteroidia</taxon>
        <taxon>Bacteroidales</taxon>
        <taxon>Bacteroidaceae</taxon>
        <taxon>Bacteroides</taxon>
    </lineage>
</organism>
<evidence type="ECO:0000313" key="2">
    <source>
        <dbReference type="Proteomes" id="UP000020773"/>
    </source>
</evidence>
<protein>
    <submittedName>
        <fullName evidence="1">Uncharacterized protein</fullName>
    </submittedName>
</protein>
<comment type="caution">
    <text evidence="1">The sequence shown here is derived from an EMBL/GenBank/DDBJ whole genome shotgun (WGS) entry which is preliminary data.</text>
</comment>
<proteinExistence type="predicted"/>
<evidence type="ECO:0000313" key="1">
    <source>
        <dbReference type="EMBL" id="EXY91566.1"/>
    </source>
</evidence>
<gene>
    <name evidence="1" type="ORF">M125_1717</name>
</gene>
<accession>A0A015V894</accession>
<dbReference type="AlphaFoldDB" id="A0A015V894"/>
<reference evidence="1 2" key="1">
    <citation type="submission" date="2014-02" db="EMBL/GenBank/DDBJ databases">
        <authorList>
            <person name="Sears C."/>
            <person name="Carroll K."/>
            <person name="Sack B.R."/>
            <person name="Qadri F."/>
            <person name="Myers L.L."/>
            <person name="Chung G.-T."/>
            <person name="Escheverria P."/>
            <person name="Fraser C.M."/>
            <person name="Sadzewicz L."/>
            <person name="Shefchek K.A."/>
            <person name="Tallon L."/>
            <person name="Das S.P."/>
            <person name="Daugherty S."/>
            <person name="Mongodin E.F."/>
        </authorList>
    </citation>
    <scope>NUCLEOTIDE SEQUENCE [LARGE SCALE GENOMIC DNA]</scope>
    <source>
        <strain evidence="2">3998T(B)3</strain>
    </source>
</reference>
<sequence>MQRSGSSRKKRTKRTVFNPDASLLSFSACSFPESNQKEILLFSSSEQLQYM</sequence>
<dbReference type="PATRIC" id="fig|1339316.3.peg.1662"/>
<dbReference type="Proteomes" id="UP000020773">
    <property type="component" value="Unassembled WGS sequence"/>
</dbReference>
<name>A0A015V894_BACFG</name>
<dbReference type="EMBL" id="JGDB01000042">
    <property type="protein sequence ID" value="EXY91566.1"/>
    <property type="molecule type" value="Genomic_DNA"/>
</dbReference>